<dbReference type="PANTHER" id="PTHR11203">
    <property type="entry name" value="CLEAVAGE AND POLYADENYLATION SPECIFICITY FACTOR FAMILY MEMBER"/>
    <property type="match status" value="1"/>
</dbReference>
<protein>
    <submittedName>
        <fullName evidence="4">Beta-lactamase domain protein</fullName>
    </submittedName>
</protein>
<sequence length="535" mass="59927">MKITFMGAAKTVTGSCYIIETENARFAVDCGLHQGNAEIEKRNRGISDYRAKDLDFILITHAHIDHTGLLPAAVRAGFKGPIYMTQPTRDLLEIMLLDSAYIQEMETEWANRKRLRKGLAPINPIYTQEDALATVPLMRTVQYGTSFPPKEGIRVSFRDAGHILGSAFIELWVKEGSETTKVVFSGDLGHKDQLIVRDPSIVEKADYLLMESTYGDRNHKDSSNSLDELAQAIEWSYSQGGKVVIPAFAVERSQQMIYSLHLLAKAGKLPADMPVYLDSPLAIKATEVFRSHPEFFDMDTRERLHNGEDPLSLPNLKFTLDTEASQAINNTDGPAVVISASGMANAGRIKHHLRHNIWKKNASVVFVGYQGVGTPGRRLVNGADSITIFGEKLKVEAKIFTINGFSGHAGQSEMIDWLRNFDSPAMKVILTHGEAKGQKVLSSLIKKELGYKVHIADYLEEFMLVPGGEMQPVTKDKPVQPQVDWDYLLKDSEQLFVEFKNRLDRVKAQPFISQTELRDRLLDINRQVIELISEL</sequence>
<name>L0RDJ5_9BACT</name>
<dbReference type="InterPro" id="IPR022712">
    <property type="entry name" value="Beta_Casp"/>
</dbReference>
<dbReference type="KEGG" id="dhy:DESAM_22552"/>
<keyword evidence="1" id="KW-0378">Hydrolase</keyword>
<evidence type="ECO:0000313" key="5">
    <source>
        <dbReference type="Proteomes" id="UP000010808"/>
    </source>
</evidence>
<accession>L0RDJ5</accession>
<dbReference type="InterPro" id="IPR050698">
    <property type="entry name" value="MBL"/>
</dbReference>
<keyword evidence="5" id="KW-1185">Reference proteome</keyword>
<dbReference type="GO" id="GO:0016787">
    <property type="term" value="F:hydrolase activity"/>
    <property type="evidence" value="ECO:0007669"/>
    <property type="project" value="UniProtKB-KW"/>
</dbReference>
<dbReference type="EMBL" id="FO203522">
    <property type="protein sequence ID" value="CCO24819.1"/>
    <property type="molecule type" value="Genomic_DNA"/>
</dbReference>
<dbReference type="HOGENOM" id="CLU_009673_5_2_7"/>
<dbReference type="Proteomes" id="UP000010808">
    <property type="component" value="Chromosome"/>
</dbReference>
<organism evidence="4 5">
    <name type="scientific">Maridesulfovibrio hydrothermalis AM13 = DSM 14728</name>
    <dbReference type="NCBI Taxonomy" id="1121451"/>
    <lineage>
        <taxon>Bacteria</taxon>
        <taxon>Pseudomonadati</taxon>
        <taxon>Thermodesulfobacteriota</taxon>
        <taxon>Desulfovibrionia</taxon>
        <taxon>Desulfovibrionales</taxon>
        <taxon>Desulfovibrionaceae</taxon>
        <taxon>Maridesulfovibrio</taxon>
    </lineage>
</organism>
<evidence type="ECO:0000313" key="4">
    <source>
        <dbReference type="EMBL" id="CCO24819.1"/>
    </source>
</evidence>
<dbReference type="InterPro" id="IPR011108">
    <property type="entry name" value="RMMBL"/>
</dbReference>
<dbReference type="Pfam" id="PF07521">
    <property type="entry name" value="RMMBL"/>
    <property type="match status" value="1"/>
</dbReference>
<evidence type="ECO:0000259" key="2">
    <source>
        <dbReference type="SMART" id="SM00849"/>
    </source>
</evidence>
<proteinExistence type="predicted"/>
<dbReference type="Gene3D" id="3.60.15.10">
    <property type="entry name" value="Ribonuclease Z/Hydroxyacylglutathione hydrolase-like"/>
    <property type="match status" value="1"/>
</dbReference>
<feature type="domain" description="Beta-Casp" evidence="3">
    <location>
        <begin position="253"/>
        <end position="379"/>
    </location>
</feature>
<dbReference type="PANTHER" id="PTHR11203:SF37">
    <property type="entry name" value="INTEGRATOR COMPLEX SUBUNIT 11"/>
    <property type="match status" value="1"/>
</dbReference>
<dbReference type="OrthoDB" id="9803916at2"/>
<dbReference type="RefSeq" id="WP_015337417.1">
    <property type="nucleotide sequence ID" value="NC_020055.1"/>
</dbReference>
<dbReference type="InterPro" id="IPR036866">
    <property type="entry name" value="RibonucZ/Hydroxyglut_hydro"/>
</dbReference>
<dbReference type="SUPFAM" id="SSF56281">
    <property type="entry name" value="Metallo-hydrolase/oxidoreductase"/>
    <property type="match status" value="1"/>
</dbReference>
<evidence type="ECO:0000256" key="1">
    <source>
        <dbReference type="ARBA" id="ARBA00022801"/>
    </source>
</evidence>
<dbReference type="PATRIC" id="fig|1121451.3.peg.2765"/>
<dbReference type="AlphaFoldDB" id="L0RDJ5"/>
<dbReference type="SMART" id="SM01027">
    <property type="entry name" value="Beta-Casp"/>
    <property type="match status" value="1"/>
</dbReference>
<dbReference type="CDD" id="cd16295">
    <property type="entry name" value="TTHA0252-CPSF-like_MBL-fold"/>
    <property type="match status" value="1"/>
</dbReference>
<dbReference type="Pfam" id="PF10996">
    <property type="entry name" value="Beta-Casp"/>
    <property type="match status" value="1"/>
</dbReference>
<gene>
    <name evidence="4" type="ORF">DESAM_22552</name>
</gene>
<reference evidence="4 5" key="1">
    <citation type="submission" date="2012-10" db="EMBL/GenBank/DDBJ databases">
        <authorList>
            <person name="Genoscope - CEA"/>
        </authorList>
    </citation>
    <scope>NUCLEOTIDE SEQUENCE [LARGE SCALE GENOMIC DNA]</scope>
    <source>
        <strain evidence="5">AM13 / DSM 14728</strain>
    </source>
</reference>
<dbReference type="Pfam" id="PF00753">
    <property type="entry name" value="Lactamase_B"/>
    <property type="match status" value="1"/>
</dbReference>
<dbReference type="GO" id="GO:0004521">
    <property type="term" value="F:RNA endonuclease activity"/>
    <property type="evidence" value="ECO:0007669"/>
    <property type="project" value="TreeGrafter"/>
</dbReference>
<feature type="domain" description="Metallo-beta-lactamase" evidence="2">
    <location>
        <begin position="13"/>
        <end position="241"/>
    </location>
</feature>
<dbReference type="eggNOG" id="COG1236">
    <property type="taxonomic scope" value="Bacteria"/>
</dbReference>
<dbReference type="Gene3D" id="3.40.50.10890">
    <property type="match status" value="1"/>
</dbReference>
<evidence type="ECO:0000259" key="3">
    <source>
        <dbReference type="SMART" id="SM01027"/>
    </source>
</evidence>
<dbReference type="STRING" id="1121451.DESAM_22552"/>
<dbReference type="InterPro" id="IPR001279">
    <property type="entry name" value="Metallo-B-lactamas"/>
</dbReference>
<dbReference type="SMART" id="SM00849">
    <property type="entry name" value="Lactamase_B"/>
    <property type="match status" value="1"/>
</dbReference>